<sequence length="321" mass="36674">MDGQEEKKQITYDTVDKFYLNNTSINMSFAEEAAQSPIHDIKSKCDSILTNNNSSNNFNILCLTLLSYFTLSKKPGSSKNPDDYCGYANYWLNNKLRNNNGELEEYASNFFEIFSSSAYMDFIPSECKKYIYNLGEDKFKKMKILFTYYNDYNNFRMNKKIKPDLSCTYAQNCANIYKDNIIKCSTFEDDFCTKLKEFKNTLMQQLKSPGICTAEQEIILSIDRTMAESSSQKGSEEPTQASTISASTISASTFGTTMGVPLVLLLLYKFTPFGSWLSPQIGNIKNRFNISDNEQNDSLFNYSELNSSNEQYNVPYNIIGN</sequence>
<reference evidence="2" key="1">
    <citation type="submission" date="2016-05" db="EMBL/GenBank/DDBJ databases">
        <authorList>
            <person name="Naeem Raeece"/>
        </authorList>
    </citation>
    <scope>NUCLEOTIDE SEQUENCE [LARGE SCALE GENOMIC DNA]</scope>
</reference>
<dbReference type="Proteomes" id="UP000078546">
    <property type="component" value="Unassembled WGS sequence"/>
</dbReference>
<dbReference type="AlphaFoldDB" id="A0A1A8XBW0"/>
<protein>
    <submittedName>
        <fullName evidence="1">PIR Superfamily Protein</fullName>
    </submittedName>
</protein>
<evidence type="ECO:0000313" key="2">
    <source>
        <dbReference type="Proteomes" id="UP000078546"/>
    </source>
</evidence>
<dbReference type="EMBL" id="FLQV01003669">
    <property type="protein sequence ID" value="SBT02692.1"/>
    <property type="molecule type" value="Genomic_DNA"/>
</dbReference>
<accession>A0A1A8XBW0</accession>
<dbReference type="Pfam" id="PF05795">
    <property type="entry name" value="Plasmodium_Vir"/>
    <property type="match status" value="1"/>
</dbReference>
<gene>
    <name evidence="1" type="ORF">POVCU1_079730</name>
</gene>
<name>A0A1A8XBW0_PLAOA</name>
<organism evidence="1 2">
    <name type="scientific">Plasmodium ovale curtisi</name>
    <dbReference type="NCBI Taxonomy" id="864141"/>
    <lineage>
        <taxon>Eukaryota</taxon>
        <taxon>Sar</taxon>
        <taxon>Alveolata</taxon>
        <taxon>Apicomplexa</taxon>
        <taxon>Aconoidasida</taxon>
        <taxon>Haemosporida</taxon>
        <taxon>Plasmodiidae</taxon>
        <taxon>Plasmodium</taxon>
        <taxon>Plasmodium (Plasmodium)</taxon>
    </lineage>
</organism>
<dbReference type="InterPro" id="IPR008780">
    <property type="entry name" value="Plasmodium_Vir"/>
</dbReference>
<proteinExistence type="predicted"/>
<evidence type="ECO:0000313" key="1">
    <source>
        <dbReference type="EMBL" id="SBT02692.1"/>
    </source>
</evidence>